<name>Q22XS3_TETTS</name>
<evidence type="ECO:0000256" key="1">
    <source>
        <dbReference type="ARBA" id="ARBA00004155"/>
    </source>
</evidence>
<dbReference type="HOGENOM" id="CLU_024694_1_1_1"/>
<dbReference type="RefSeq" id="XP_001010343.2">
    <property type="nucleotide sequence ID" value="XM_001010343.2"/>
</dbReference>
<evidence type="ECO:0000256" key="20">
    <source>
        <dbReference type="ARBA" id="ARBA00044924"/>
    </source>
</evidence>
<gene>
    <name evidence="26" type="ORF">TTHERM_01005230</name>
</gene>
<evidence type="ECO:0000256" key="6">
    <source>
        <dbReference type="ARBA" id="ARBA00023136"/>
    </source>
</evidence>
<evidence type="ECO:0000256" key="5">
    <source>
        <dbReference type="ARBA" id="ARBA00022989"/>
    </source>
</evidence>
<comment type="catalytic activity">
    <reaction evidence="16">
        <text>L-lysyl-L-lysine(out) = L-lysyl-L-lysine(in)</text>
        <dbReference type="Rhea" id="RHEA:79403"/>
        <dbReference type="ChEBI" id="CHEBI:229956"/>
    </reaction>
</comment>
<keyword evidence="4 25" id="KW-0812">Transmembrane</keyword>
<dbReference type="GeneID" id="7834292"/>
<comment type="catalytic activity">
    <reaction evidence="11">
        <text>L-alpha-aminoacyl-L-histidine(out) = L-alpha-aminoacyl-L-histidine(in)</text>
        <dbReference type="Rhea" id="RHEA:79375"/>
        <dbReference type="ChEBI" id="CHEBI:229967"/>
    </reaction>
</comment>
<evidence type="ECO:0000313" key="27">
    <source>
        <dbReference type="Proteomes" id="UP000009168"/>
    </source>
</evidence>
<dbReference type="KEGG" id="tet:TTHERM_01005230"/>
<evidence type="ECO:0000256" key="24">
    <source>
        <dbReference type="ARBA" id="ARBA00046376"/>
    </source>
</evidence>
<keyword evidence="27" id="KW-1185">Reference proteome</keyword>
<keyword evidence="3" id="KW-0813">Transport</keyword>
<evidence type="ECO:0000256" key="16">
    <source>
        <dbReference type="ARBA" id="ARBA00044900"/>
    </source>
</evidence>
<proteinExistence type="inferred from homology"/>
<evidence type="ECO:0000256" key="17">
    <source>
        <dbReference type="ARBA" id="ARBA00044903"/>
    </source>
</evidence>
<evidence type="ECO:0000256" key="3">
    <source>
        <dbReference type="ARBA" id="ARBA00022448"/>
    </source>
</evidence>
<accession>Q22XS3</accession>
<comment type="catalytic activity">
    <reaction evidence="17">
        <text>L-arginyl-glycine(out) = L-arginyl-glycine(in)</text>
        <dbReference type="Rhea" id="RHEA:79391"/>
        <dbReference type="ChEBI" id="CHEBI:229955"/>
    </reaction>
</comment>
<evidence type="ECO:0000256" key="22">
    <source>
        <dbReference type="ARBA" id="ARBA00045018"/>
    </source>
</evidence>
<dbReference type="OrthoDB" id="424834at2759"/>
<comment type="function">
    <text evidence="23">Lysosomal dipeptide uniporter that selectively exports lysine, arginine or histidine-containing dipeptides with a net positive charge from the lysosome lumen into the cytosol. Could play a role in a specific type of protein O-glycosylation indirectly regulating macrophages migration and tissue invasion. Also essential for liver homeostasis.</text>
</comment>
<evidence type="ECO:0000256" key="18">
    <source>
        <dbReference type="ARBA" id="ARBA00044912"/>
    </source>
</evidence>
<evidence type="ECO:0000256" key="15">
    <source>
        <dbReference type="ARBA" id="ARBA00044899"/>
    </source>
</evidence>
<evidence type="ECO:0000256" key="2">
    <source>
        <dbReference type="ARBA" id="ARBA00008335"/>
    </source>
</evidence>
<comment type="catalytic activity">
    <reaction evidence="20">
        <text>L-lysyl-glycine(out) = L-lysyl-glycine(in)</text>
        <dbReference type="Rhea" id="RHEA:79407"/>
        <dbReference type="ChEBI" id="CHEBI:191202"/>
    </reaction>
</comment>
<dbReference type="Pfam" id="PF07690">
    <property type="entry name" value="MFS_1"/>
    <property type="match status" value="1"/>
</dbReference>
<comment type="catalytic activity">
    <reaction evidence="14">
        <text>L-aspartyl-L-lysine(out) = L-aspartyl-L-lysine(in)</text>
        <dbReference type="Rhea" id="RHEA:79411"/>
        <dbReference type="ChEBI" id="CHEBI:229953"/>
    </reaction>
</comment>
<keyword evidence="5 25" id="KW-1133">Transmembrane helix</keyword>
<protein>
    <recommendedName>
        <fullName evidence="21">Lysosomal dipeptide transporter MFSD1</fullName>
    </recommendedName>
    <alternativeName>
        <fullName evidence="22">Major facilitator superfamily domain-containing protein 1</fullName>
    </alternativeName>
</protein>
<evidence type="ECO:0000256" key="11">
    <source>
        <dbReference type="ARBA" id="ARBA00044884"/>
    </source>
</evidence>
<evidence type="ECO:0000256" key="10">
    <source>
        <dbReference type="ARBA" id="ARBA00044881"/>
    </source>
</evidence>
<comment type="catalytic activity">
    <reaction evidence="13">
        <text>L-alpha-aminoacyl-L-lysine(out) = L-alpha-aminoacyl-L-lysine(in)</text>
        <dbReference type="Rhea" id="RHEA:79383"/>
        <dbReference type="ChEBI" id="CHEBI:229966"/>
    </reaction>
</comment>
<comment type="similarity">
    <text evidence="2">Belongs to the major facilitator superfamily.</text>
</comment>
<organism evidence="26 27">
    <name type="scientific">Tetrahymena thermophila (strain SB210)</name>
    <dbReference type="NCBI Taxonomy" id="312017"/>
    <lineage>
        <taxon>Eukaryota</taxon>
        <taxon>Sar</taxon>
        <taxon>Alveolata</taxon>
        <taxon>Ciliophora</taxon>
        <taxon>Intramacronucleata</taxon>
        <taxon>Oligohymenophorea</taxon>
        <taxon>Hymenostomatida</taxon>
        <taxon>Tetrahymenina</taxon>
        <taxon>Tetrahymenidae</taxon>
        <taxon>Tetrahymena</taxon>
    </lineage>
</organism>
<evidence type="ECO:0000256" key="25">
    <source>
        <dbReference type="SAM" id="Phobius"/>
    </source>
</evidence>
<comment type="subunit">
    <text evidence="24">Homodimer. Interacts with lysosomal protein GLMP (via lumenal domain); the interaction starts while both proteins are still in the endoplasmic reticulum and is required for stabilization of MFSD1 in lysosomes but has no direct effect on its targeting to lysosomes or transporter activity.</text>
</comment>
<dbReference type="Proteomes" id="UP000009168">
    <property type="component" value="Unassembled WGS sequence"/>
</dbReference>
<feature type="transmembrane region" description="Helical" evidence="25">
    <location>
        <begin position="275"/>
        <end position="299"/>
    </location>
</feature>
<comment type="catalytic activity">
    <reaction evidence="10">
        <text>L-alpha-aminoacyl-L-arginine(out) = L-alpha-aminoacyl-L-arginine(in)</text>
        <dbReference type="Rhea" id="RHEA:79367"/>
        <dbReference type="ChEBI" id="CHEBI:229968"/>
    </reaction>
</comment>
<comment type="catalytic activity">
    <reaction evidence="18">
        <text>L-histidyl-L-alpha-amino acid(out) = L-histidyl-L-alpha-amino acid(in)</text>
        <dbReference type="Rhea" id="RHEA:79379"/>
        <dbReference type="ChEBI" id="CHEBI:229964"/>
    </reaction>
</comment>
<evidence type="ECO:0000256" key="21">
    <source>
        <dbReference type="ARBA" id="ARBA00044985"/>
    </source>
</evidence>
<keyword evidence="7" id="KW-0458">Lysosome</keyword>
<evidence type="ECO:0000256" key="23">
    <source>
        <dbReference type="ARBA" id="ARBA00045709"/>
    </source>
</evidence>
<dbReference type="SUPFAM" id="SSF103473">
    <property type="entry name" value="MFS general substrate transporter"/>
    <property type="match status" value="1"/>
</dbReference>
<evidence type="ECO:0000313" key="26">
    <source>
        <dbReference type="EMBL" id="EAR90098.2"/>
    </source>
</evidence>
<evidence type="ECO:0000256" key="19">
    <source>
        <dbReference type="ARBA" id="ARBA00044919"/>
    </source>
</evidence>
<feature type="transmembrane region" description="Helical" evidence="25">
    <location>
        <begin position="100"/>
        <end position="119"/>
    </location>
</feature>
<dbReference type="GO" id="GO:0022857">
    <property type="term" value="F:transmembrane transporter activity"/>
    <property type="evidence" value="ECO:0007669"/>
    <property type="project" value="InterPro"/>
</dbReference>
<comment type="subcellular location">
    <subcellularLocation>
        <location evidence="1">Lysosome membrane</location>
        <topology evidence="1">Multi-pass membrane protein</topology>
    </subcellularLocation>
</comment>
<comment type="catalytic activity">
    <reaction evidence="19">
        <text>L-alanyl-L-lysine(out) = L-alanyl-L-lysine(in)</text>
        <dbReference type="Rhea" id="RHEA:79415"/>
        <dbReference type="ChEBI" id="CHEBI:192470"/>
    </reaction>
</comment>
<evidence type="ECO:0000256" key="13">
    <source>
        <dbReference type="ARBA" id="ARBA00044893"/>
    </source>
</evidence>
<dbReference type="PANTHER" id="PTHR23512:SF3">
    <property type="entry name" value="MAJOR FACILITATOR SUPERFAMILY DOMAIN-CONTAINING PROTEIN 1"/>
    <property type="match status" value="1"/>
</dbReference>
<dbReference type="AlphaFoldDB" id="Q22XS3"/>
<dbReference type="PANTHER" id="PTHR23512">
    <property type="entry name" value="MAJOR FACILITATOR SUPERFAMILY DOMAIN-CONTAINING PROTEIN 1"/>
    <property type="match status" value="1"/>
</dbReference>
<keyword evidence="6 25" id="KW-0472">Membrane</keyword>
<comment type="catalytic activity">
    <reaction evidence="9">
        <text>L-histidyl-glycine(out) = L-histidyl-glycine(in)</text>
        <dbReference type="Rhea" id="RHEA:79395"/>
        <dbReference type="ChEBI" id="CHEBI:229957"/>
    </reaction>
</comment>
<evidence type="ECO:0000256" key="8">
    <source>
        <dbReference type="ARBA" id="ARBA00044876"/>
    </source>
</evidence>
<evidence type="ECO:0000256" key="4">
    <source>
        <dbReference type="ARBA" id="ARBA00022692"/>
    </source>
</evidence>
<dbReference type="InterPro" id="IPR036259">
    <property type="entry name" value="MFS_trans_sf"/>
</dbReference>
<feature type="transmembrane region" description="Helical" evidence="25">
    <location>
        <begin position="342"/>
        <end position="363"/>
    </location>
</feature>
<comment type="catalytic activity">
    <reaction evidence="15">
        <text>L-arginyl-L-alpha-amino acid(out) = L-arginyl-L-alpha-amino acid(in)</text>
        <dbReference type="Rhea" id="RHEA:79371"/>
        <dbReference type="ChEBI" id="CHEBI:84315"/>
    </reaction>
</comment>
<dbReference type="GO" id="GO:0005765">
    <property type="term" value="C:lysosomal membrane"/>
    <property type="evidence" value="ECO:0007669"/>
    <property type="project" value="UniProtKB-SubCell"/>
</dbReference>
<dbReference type="Gene3D" id="1.20.1250.20">
    <property type="entry name" value="MFS general substrate transporter like domains"/>
    <property type="match status" value="2"/>
</dbReference>
<feature type="transmembrane region" description="Helical" evidence="25">
    <location>
        <begin position="131"/>
        <end position="150"/>
    </location>
</feature>
<feature type="transmembrane region" description="Helical" evidence="25">
    <location>
        <begin position="369"/>
        <end position="390"/>
    </location>
</feature>
<sequence length="430" mass="48411">MSEKEELLKVQPLLLDESKEKFSTNSTASIILPQDIQSSFKETISQNEQINLENKFIDQKRLWMLPFISTVLFGAFYNQVFQSGIKEQLVQSMGMSSFQYQMFVLIPTLPSIPLSLIIGPALDTLGARNGLILSSCLLVISMVMCTTAGSLQSFGLLISGKILLAISSDSQTIAQGCILGKWYRQKGLARTFTINSLFCKVASSISGILYPMLYDKSNGLFLPFLIGMVTCLFSLVSSIFIFALEKKADFYEKNLQNKNQIQKYKFKLSDFKKFYGVYWCFAILSPLTFGAFIAIQNYLQSVLIHKFQIDKTLAGEMLSIPYYIAYLVPLLGIMADKFGQRLIMMIVTSSFAVLSFLLLLIAPQGYNSAYVWIALVIFGLFLSLMSAYLYPTLPFITQKNLLSTGFGVAFTTRGAYRSFYWSVLKYSLYD</sequence>
<evidence type="ECO:0000256" key="14">
    <source>
        <dbReference type="ARBA" id="ARBA00044898"/>
    </source>
</evidence>
<dbReference type="InParanoid" id="Q22XS3"/>
<feature type="transmembrane region" description="Helical" evidence="25">
    <location>
        <begin position="62"/>
        <end position="80"/>
    </location>
</feature>
<evidence type="ECO:0000256" key="7">
    <source>
        <dbReference type="ARBA" id="ARBA00023228"/>
    </source>
</evidence>
<dbReference type="EMBL" id="GG662802">
    <property type="protein sequence ID" value="EAR90098.2"/>
    <property type="molecule type" value="Genomic_DNA"/>
</dbReference>
<dbReference type="STRING" id="312017.Q22XS3"/>
<evidence type="ECO:0000256" key="12">
    <source>
        <dbReference type="ARBA" id="ARBA00044891"/>
    </source>
</evidence>
<dbReference type="eggNOG" id="KOG4686">
    <property type="taxonomic scope" value="Eukaryota"/>
</dbReference>
<comment type="catalytic activity">
    <reaction evidence="8">
        <text>L-lysyl-L-alanine(out) = L-lysyl-L-alanine(in)</text>
        <dbReference type="Rhea" id="RHEA:79399"/>
        <dbReference type="ChEBI" id="CHEBI:229954"/>
    </reaction>
</comment>
<dbReference type="InterPro" id="IPR052187">
    <property type="entry name" value="MFSD1"/>
</dbReference>
<dbReference type="InterPro" id="IPR011701">
    <property type="entry name" value="MFS"/>
</dbReference>
<reference evidence="27" key="1">
    <citation type="journal article" date="2006" name="PLoS Biol.">
        <title>Macronuclear genome sequence of the ciliate Tetrahymena thermophila, a model eukaryote.</title>
        <authorList>
            <person name="Eisen J.A."/>
            <person name="Coyne R.S."/>
            <person name="Wu M."/>
            <person name="Wu D."/>
            <person name="Thiagarajan M."/>
            <person name="Wortman J.R."/>
            <person name="Badger J.H."/>
            <person name="Ren Q."/>
            <person name="Amedeo P."/>
            <person name="Jones K.M."/>
            <person name="Tallon L.J."/>
            <person name="Delcher A.L."/>
            <person name="Salzberg S.L."/>
            <person name="Silva J.C."/>
            <person name="Haas B.J."/>
            <person name="Majoros W.H."/>
            <person name="Farzad M."/>
            <person name="Carlton J.M."/>
            <person name="Smith R.K. Jr."/>
            <person name="Garg J."/>
            <person name="Pearlman R.E."/>
            <person name="Karrer K.M."/>
            <person name="Sun L."/>
            <person name="Manning G."/>
            <person name="Elde N.C."/>
            <person name="Turkewitz A.P."/>
            <person name="Asai D.J."/>
            <person name="Wilkes D.E."/>
            <person name="Wang Y."/>
            <person name="Cai H."/>
            <person name="Collins K."/>
            <person name="Stewart B.A."/>
            <person name="Lee S.R."/>
            <person name="Wilamowska K."/>
            <person name="Weinberg Z."/>
            <person name="Ruzzo W.L."/>
            <person name="Wloga D."/>
            <person name="Gaertig J."/>
            <person name="Frankel J."/>
            <person name="Tsao C.-C."/>
            <person name="Gorovsky M.A."/>
            <person name="Keeling P.J."/>
            <person name="Waller R.F."/>
            <person name="Patron N.J."/>
            <person name="Cherry J.M."/>
            <person name="Stover N.A."/>
            <person name="Krieger C.J."/>
            <person name="del Toro C."/>
            <person name="Ryder H.F."/>
            <person name="Williamson S.C."/>
            <person name="Barbeau R.A."/>
            <person name="Hamilton E.P."/>
            <person name="Orias E."/>
        </authorList>
    </citation>
    <scope>NUCLEOTIDE SEQUENCE [LARGE SCALE GENOMIC DNA]</scope>
    <source>
        <strain evidence="27">SB210</strain>
    </source>
</reference>
<evidence type="ECO:0000256" key="9">
    <source>
        <dbReference type="ARBA" id="ARBA00044878"/>
    </source>
</evidence>
<comment type="catalytic activity">
    <reaction evidence="12">
        <text>L-lysyl-L-alpha-amino acid(out) = L-lysyl-L-alpha-amino acid(in)</text>
        <dbReference type="Rhea" id="RHEA:79387"/>
        <dbReference type="ChEBI" id="CHEBI:229965"/>
    </reaction>
</comment>
<feature type="transmembrane region" description="Helical" evidence="25">
    <location>
        <begin position="220"/>
        <end position="244"/>
    </location>
</feature>
<feature type="transmembrane region" description="Helical" evidence="25">
    <location>
        <begin position="319"/>
        <end position="335"/>
    </location>
</feature>